<dbReference type="GeneID" id="64633816"/>
<feature type="region of interest" description="Disordered" evidence="1">
    <location>
        <begin position="116"/>
        <end position="153"/>
    </location>
</feature>
<sequence length="263" mass="28675">MTPPQKLESLACGAKTRALENAVWKQDKCKHQTSPAEQGMKKRAPSTKVSKTPHKQSLVQKPLTLKHQCIESESEASEHDSFSEGDKKVSHYRCPTKLHRTFAMQDVNVMLPISENEQSDVGSDDAQCNVHDAGADSDSDADAAGLGNDSEDDDLDAAVRMLSDETLTWGDVNDTISESTESTTTGGELSISSDLNKDTAKLVQTPAKKSVASLVQTKKGKVKLLNQNLQTHQVIQATISEAKCHVMFVHGYPELVKKNQLSM</sequence>
<dbReference type="EMBL" id="JABBWG010000009">
    <property type="protein sequence ID" value="KAG1819805.1"/>
    <property type="molecule type" value="Genomic_DNA"/>
</dbReference>
<name>A0A9P7JFU1_9AGAM</name>
<comment type="caution">
    <text evidence="2">The sequence shown here is derived from an EMBL/GenBank/DDBJ whole genome shotgun (WGS) entry which is preliminary data.</text>
</comment>
<accession>A0A9P7JFU1</accession>
<organism evidence="2 3">
    <name type="scientific">Suillus subaureus</name>
    <dbReference type="NCBI Taxonomy" id="48587"/>
    <lineage>
        <taxon>Eukaryota</taxon>
        <taxon>Fungi</taxon>
        <taxon>Dikarya</taxon>
        <taxon>Basidiomycota</taxon>
        <taxon>Agaricomycotina</taxon>
        <taxon>Agaricomycetes</taxon>
        <taxon>Agaricomycetidae</taxon>
        <taxon>Boletales</taxon>
        <taxon>Suillineae</taxon>
        <taxon>Suillaceae</taxon>
        <taxon>Suillus</taxon>
    </lineage>
</organism>
<keyword evidence="3" id="KW-1185">Reference proteome</keyword>
<dbReference type="Proteomes" id="UP000807769">
    <property type="component" value="Unassembled WGS sequence"/>
</dbReference>
<dbReference type="AlphaFoldDB" id="A0A9P7JFU1"/>
<protein>
    <submittedName>
        <fullName evidence="2">Uncharacterized protein</fullName>
    </submittedName>
</protein>
<gene>
    <name evidence="2" type="ORF">BJ212DRAFT_1479030</name>
</gene>
<feature type="compositionally biased region" description="Polar residues" evidence="1">
    <location>
        <begin position="47"/>
        <end position="59"/>
    </location>
</feature>
<evidence type="ECO:0000256" key="1">
    <source>
        <dbReference type="SAM" id="MobiDB-lite"/>
    </source>
</evidence>
<evidence type="ECO:0000313" key="3">
    <source>
        <dbReference type="Proteomes" id="UP000807769"/>
    </source>
</evidence>
<feature type="region of interest" description="Disordered" evidence="1">
    <location>
        <begin position="24"/>
        <end position="64"/>
    </location>
</feature>
<reference evidence="2" key="1">
    <citation type="journal article" date="2020" name="New Phytol.">
        <title>Comparative genomics reveals dynamic genome evolution in host specialist ectomycorrhizal fungi.</title>
        <authorList>
            <person name="Lofgren L.A."/>
            <person name="Nguyen N.H."/>
            <person name="Vilgalys R."/>
            <person name="Ruytinx J."/>
            <person name="Liao H.L."/>
            <person name="Branco S."/>
            <person name="Kuo A."/>
            <person name="LaButti K."/>
            <person name="Lipzen A."/>
            <person name="Andreopoulos W."/>
            <person name="Pangilinan J."/>
            <person name="Riley R."/>
            <person name="Hundley H."/>
            <person name="Na H."/>
            <person name="Barry K."/>
            <person name="Grigoriev I.V."/>
            <person name="Stajich J.E."/>
            <person name="Kennedy P.G."/>
        </authorList>
    </citation>
    <scope>NUCLEOTIDE SEQUENCE</scope>
    <source>
        <strain evidence="2">MN1</strain>
    </source>
</reference>
<dbReference type="RefSeq" id="XP_041195340.1">
    <property type="nucleotide sequence ID" value="XM_041339800.1"/>
</dbReference>
<proteinExistence type="predicted"/>
<dbReference type="OrthoDB" id="2649308at2759"/>
<evidence type="ECO:0000313" key="2">
    <source>
        <dbReference type="EMBL" id="KAG1819805.1"/>
    </source>
</evidence>